<proteinExistence type="predicted"/>
<dbReference type="EMBL" id="JBHSXN010000004">
    <property type="protein sequence ID" value="MFC6954978.1"/>
    <property type="molecule type" value="Genomic_DNA"/>
</dbReference>
<organism evidence="1 2">
    <name type="scientific">Halorubellus litoreus</name>
    <dbReference type="NCBI Taxonomy" id="755308"/>
    <lineage>
        <taxon>Archaea</taxon>
        <taxon>Methanobacteriati</taxon>
        <taxon>Methanobacteriota</taxon>
        <taxon>Stenosarchaea group</taxon>
        <taxon>Halobacteria</taxon>
        <taxon>Halobacteriales</taxon>
        <taxon>Halorubellaceae</taxon>
        <taxon>Halorubellus</taxon>
    </lineage>
</organism>
<accession>A0ABD5VMI5</accession>
<keyword evidence="2" id="KW-1185">Reference proteome</keyword>
<gene>
    <name evidence="1" type="ORF">ACFQGB_19105</name>
</gene>
<comment type="caution">
    <text evidence="1">The sequence shown here is derived from an EMBL/GenBank/DDBJ whole genome shotgun (WGS) entry which is preliminary data.</text>
</comment>
<reference evidence="1 2" key="1">
    <citation type="journal article" date="2019" name="Int. J. Syst. Evol. Microbiol.">
        <title>The Global Catalogue of Microorganisms (GCM) 10K type strain sequencing project: providing services to taxonomists for standard genome sequencing and annotation.</title>
        <authorList>
            <consortium name="The Broad Institute Genomics Platform"/>
            <consortium name="The Broad Institute Genome Sequencing Center for Infectious Disease"/>
            <person name="Wu L."/>
            <person name="Ma J."/>
        </authorList>
    </citation>
    <scope>NUCLEOTIDE SEQUENCE [LARGE SCALE GENOMIC DNA]</scope>
    <source>
        <strain evidence="1 2">GX26</strain>
    </source>
</reference>
<name>A0ABD5VMI5_9EURY</name>
<dbReference type="Proteomes" id="UP001596395">
    <property type="component" value="Unassembled WGS sequence"/>
</dbReference>
<evidence type="ECO:0000313" key="1">
    <source>
        <dbReference type="EMBL" id="MFC6954978.1"/>
    </source>
</evidence>
<protein>
    <submittedName>
        <fullName evidence="1">Uncharacterized protein</fullName>
    </submittedName>
</protein>
<dbReference type="RefSeq" id="WP_336351917.1">
    <property type="nucleotide sequence ID" value="NZ_JAZAQL010000004.1"/>
</dbReference>
<dbReference type="AlphaFoldDB" id="A0ABD5VMI5"/>
<evidence type="ECO:0000313" key="2">
    <source>
        <dbReference type="Proteomes" id="UP001596395"/>
    </source>
</evidence>
<sequence length="302" mass="30456">MTEIESPARLVSARAASLARATESRLDGPVAMERPRALGSGFGAGDVGVPSLVAALVVETMQDGTGGGTAGSGVAGSEPPAAAVRTGLAVEALDRQGQALATVPAIAAREGDGSAVTESVLWCDWLHARAHELLVGGSERGERVVSAVRSMGREVASRNERREPGQVASEPVVAVPSSVVDEGTDSVIVRGSGCSCAMAARIGGLVGGARPDVLDHTVTYGELVDESVREFGRQMIGRLGGTAVSGGALDPAVGVAGGAGVVQDDVEGCESAGSSEGSDSLCWQALWWLLLAVDGGASEMQR</sequence>